<dbReference type="AlphaFoldDB" id="A0AAV4XUH2"/>
<proteinExistence type="predicted"/>
<dbReference type="Proteomes" id="UP001054945">
    <property type="component" value="Unassembled WGS sequence"/>
</dbReference>
<evidence type="ECO:0000313" key="1">
    <source>
        <dbReference type="EMBL" id="GIY97398.1"/>
    </source>
</evidence>
<reference evidence="1 2" key="1">
    <citation type="submission" date="2021-06" db="EMBL/GenBank/DDBJ databases">
        <title>Caerostris extrusa draft genome.</title>
        <authorList>
            <person name="Kono N."/>
            <person name="Arakawa K."/>
        </authorList>
    </citation>
    <scope>NUCLEOTIDE SEQUENCE [LARGE SCALE GENOMIC DNA]</scope>
</reference>
<organism evidence="1 2">
    <name type="scientific">Caerostris extrusa</name>
    <name type="common">Bark spider</name>
    <name type="synonym">Caerostris bankana</name>
    <dbReference type="NCBI Taxonomy" id="172846"/>
    <lineage>
        <taxon>Eukaryota</taxon>
        <taxon>Metazoa</taxon>
        <taxon>Ecdysozoa</taxon>
        <taxon>Arthropoda</taxon>
        <taxon>Chelicerata</taxon>
        <taxon>Arachnida</taxon>
        <taxon>Araneae</taxon>
        <taxon>Araneomorphae</taxon>
        <taxon>Entelegynae</taxon>
        <taxon>Araneoidea</taxon>
        <taxon>Araneidae</taxon>
        <taxon>Caerostris</taxon>
    </lineage>
</organism>
<gene>
    <name evidence="1" type="ORF">CEXT_67381</name>
</gene>
<dbReference type="EMBL" id="BPLR01018155">
    <property type="protein sequence ID" value="GIY97398.1"/>
    <property type="molecule type" value="Genomic_DNA"/>
</dbReference>
<accession>A0AAV4XUH2</accession>
<name>A0AAV4XUH2_CAEEX</name>
<keyword evidence="2" id="KW-1185">Reference proteome</keyword>
<protein>
    <submittedName>
        <fullName evidence="1">Uncharacterized protein</fullName>
    </submittedName>
</protein>
<evidence type="ECO:0000313" key="2">
    <source>
        <dbReference type="Proteomes" id="UP001054945"/>
    </source>
</evidence>
<sequence length="118" mass="14067">MAVSSQNDLEKEGLWVSITSWRVQRFIASQSSQWGIVFLWRGGLRRTSENENLSTSRSKISCRMVVRRLKFNDSYSKEENLDIVLSLRSNYSNSEWTIRSEWFSLYQWLQSGRYHSFR</sequence>
<comment type="caution">
    <text evidence="1">The sequence shown here is derived from an EMBL/GenBank/DDBJ whole genome shotgun (WGS) entry which is preliminary data.</text>
</comment>